<dbReference type="Proteomes" id="UP000243661">
    <property type="component" value="Unassembled WGS sequence"/>
</dbReference>
<dbReference type="AlphaFoldDB" id="A0A1C4GTG8"/>
<feature type="domain" description="MlaB-like STAS" evidence="1">
    <location>
        <begin position="9"/>
        <end position="84"/>
    </location>
</feature>
<proteinExistence type="predicted"/>
<evidence type="ECO:0000313" key="2">
    <source>
        <dbReference type="EMBL" id="SCC71456.1"/>
    </source>
</evidence>
<gene>
    <name evidence="2" type="ORF">GA0116959_10487</name>
</gene>
<dbReference type="SUPFAM" id="SSF52091">
    <property type="entry name" value="SpoIIaa-like"/>
    <property type="match status" value="1"/>
</dbReference>
<dbReference type="EMBL" id="FMBK01000004">
    <property type="protein sequence ID" value="SCC71456.1"/>
    <property type="molecule type" value="Genomic_DNA"/>
</dbReference>
<dbReference type="Pfam" id="PF13466">
    <property type="entry name" value="STAS_2"/>
    <property type="match status" value="1"/>
</dbReference>
<dbReference type="InterPro" id="IPR036513">
    <property type="entry name" value="STAS_dom_sf"/>
</dbReference>
<evidence type="ECO:0000259" key="1">
    <source>
        <dbReference type="Pfam" id="PF13466"/>
    </source>
</evidence>
<sequence>MLEIINQEVQVSGKIDYDNAESYYQQGLKLIQAQGQFPVVINLANLEQGSTLALAVLVRWLRQTPHAKGLKFKAVPDKMMNIIQACHLQDDLQLIS</sequence>
<evidence type="ECO:0000313" key="3">
    <source>
        <dbReference type="Proteomes" id="UP000243661"/>
    </source>
</evidence>
<accession>A0A1C4GTG8</accession>
<reference evidence="2 3" key="1">
    <citation type="submission" date="2016-08" db="EMBL/GenBank/DDBJ databases">
        <authorList>
            <person name="Seilhamer J.J."/>
        </authorList>
    </citation>
    <scope>NUCLEOTIDE SEQUENCE [LARGE SCALE GENOMIC DNA]</scope>
    <source>
        <strain evidence="2 3">ANC 4874</strain>
    </source>
</reference>
<protein>
    <submittedName>
        <fullName evidence="2">Phospholipid transport system transporter-binding protein</fullName>
    </submittedName>
</protein>
<name>A0A1C4GTG8_9GAMM</name>
<dbReference type="RefSeq" id="WP_092718631.1">
    <property type="nucleotide sequence ID" value="NZ_FMBK01000004.1"/>
</dbReference>
<dbReference type="InterPro" id="IPR058548">
    <property type="entry name" value="MlaB-like_STAS"/>
</dbReference>
<dbReference type="Gene3D" id="3.30.750.24">
    <property type="entry name" value="STAS domain"/>
    <property type="match status" value="1"/>
</dbReference>
<organism evidence="2 3">
    <name type="scientific">Acinetobacter albensis</name>
    <dbReference type="NCBI Taxonomy" id="1673609"/>
    <lineage>
        <taxon>Bacteria</taxon>
        <taxon>Pseudomonadati</taxon>
        <taxon>Pseudomonadota</taxon>
        <taxon>Gammaproteobacteria</taxon>
        <taxon>Moraxellales</taxon>
        <taxon>Moraxellaceae</taxon>
        <taxon>Acinetobacter</taxon>
    </lineage>
</organism>
<dbReference type="OrthoDB" id="6706370at2"/>